<name>A0A1F7IKI0_9BACT</name>
<comment type="caution">
    <text evidence="1">The sequence shown here is derived from an EMBL/GenBank/DDBJ whole genome shotgun (WGS) entry which is preliminary data.</text>
</comment>
<dbReference type="EMBL" id="MGAI01000036">
    <property type="protein sequence ID" value="OGK43862.1"/>
    <property type="molecule type" value="Genomic_DNA"/>
</dbReference>
<reference evidence="1 2" key="1">
    <citation type="journal article" date="2016" name="Nat. Commun.">
        <title>Thousands of microbial genomes shed light on interconnected biogeochemical processes in an aquifer system.</title>
        <authorList>
            <person name="Anantharaman K."/>
            <person name="Brown C.T."/>
            <person name="Hug L.A."/>
            <person name="Sharon I."/>
            <person name="Castelle C.J."/>
            <person name="Probst A.J."/>
            <person name="Thomas B.C."/>
            <person name="Singh A."/>
            <person name="Wilkins M.J."/>
            <person name="Karaoz U."/>
            <person name="Brodie E.L."/>
            <person name="Williams K.H."/>
            <person name="Hubbard S.S."/>
            <person name="Banfield J.F."/>
        </authorList>
    </citation>
    <scope>NUCLEOTIDE SEQUENCE [LARGE SCALE GENOMIC DNA]</scope>
</reference>
<gene>
    <name evidence="1" type="ORF">A3B40_00895</name>
</gene>
<proteinExistence type="predicted"/>
<dbReference type="AlphaFoldDB" id="A0A1F7IKI0"/>
<evidence type="ECO:0000313" key="2">
    <source>
        <dbReference type="Proteomes" id="UP000178040"/>
    </source>
</evidence>
<evidence type="ECO:0000313" key="1">
    <source>
        <dbReference type="EMBL" id="OGK43862.1"/>
    </source>
</evidence>
<sequence length="60" mass="6824">MLRVSRIVAFSEPDTKKLVWVDPKATSSVLGDYFNGCPEHLVNWVLYNGLLTNNFIPFPL</sequence>
<organism evidence="1 2">
    <name type="scientific">Candidatus Roizmanbacteria bacterium RIFCSPLOWO2_01_FULL_37_16</name>
    <dbReference type="NCBI Taxonomy" id="1802058"/>
    <lineage>
        <taxon>Bacteria</taxon>
        <taxon>Candidatus Roizmaniibacteriota</taxon>
    </lineage>
</organism>
<accession>A0A1F7IKI0</accession>
<protein>
    <submittedName>
        <fullName evidence="1">Uncharacterized protein</fullName>
    </submittedName>
</protein>
<dbReference type="Proteomes" id="UP000178040">
    <property type="component" value="Unassembled WGS sequence"/>
</dbReference>